<dbReference type="PANTHER" id="PTHR11685">
    <property type="entry name" value="RBR FAMILY RING FINGER AND IBR DOMAIN-CONTAINING"/>
    <property type="match status" value="1"/>
</dbReference>
<keyword evidence="17" id="KW-1185">Reference proteome</keyword>
<evidence type="ECO:0000256" key="5">
    <source>
        <dbReference type="ARBA" id="ARBA00012251"/>
    </source>
</evidence>
<keyword evidence="7" id="KW-0479">Metal-binding</keyword>
<keyword evidence="9 12" id="KW-0863">Zinc-finger</keyword>
<dbReference type="SMART" id="SM00647">
    <property type="entry name" value="IBR"/>
    <property type="match status" value="1"/>
</dbReference>
<keyword evidence="8" id="KW-0677">Repeat</keyword>
<dbReference type="InterPro" id="IPR002867">
    <property type="entry name" value="IBR_dom"/>
</dbReference>
<organism evidence="16 17">
    <name type="scientific">Carnegiea gigantea</name>
    <dbReference type="NCBI Taxonomy" id="171969"/>
    <lineage>
        <taxon>Eukaryota</taxon>
        <taxon>Viridiplantae</taxon>
        <taxon>Streptophyta</taxon>
        <taxon>Embryophyta</taxon>
        <taxon>Tracheophyta</taxon>
        <taxon>Spermatophyta</taxon>
        <taxon>Magnoliopsida</taxon>
        <taxon>eudicotyledons</taxon>
        <taxon>Gunneridae</taxon>
        <taxon>Pentapetalae</taxon>
        <taxon>Caryophyllales</taxon>
        <taxon>Cactineae</taxon>
        <taxon>Cactaceae</taxon>
        <taxon>Cactoideae</taxon>
        <taxon>Echinocereeae</taxon>
        <taxon>Carnegiea</taxon>
    </lineage>
</organism>
<dbReference type="EMBL" id="JAKOGI010001933">
    <property type="protein sequence ID" value="KAJ8423591.1"/>
    <property type="molecule type" value="Genomic_DNA"/>
</dbReference>
<dbReference type="GO" id="GO:0061630">
    <property type="term" value="F:ubiquitin protein ligase activity"/>
    <property type="evidence" value="ECO:0007669"/>
    <property type="project" value="UniProtKB-EC"/>
</dbReference>
<name>A0A9Q1JKH2_9CARY</name>
<dbReference type="CDD" id="cd22584">
    <property type="entry name" value="Rcat_RBR_unk"/>
    <property type="match status" value="1"/>
</dbReference>
<keyword evidence="11" id="KW-0862">Zinc</keyword>
<protein>
    <recommendedName>
        <fullName evidence="5">RBR-type E3 ubiquitin transferase</fullName>
        <ecNumber evidence="5">2.3.2.31</ecNumber>
    </recommendedName>
</protein>
<gene>
    <name evidence="16" type="ORF">Cgig2_003875</name>
</gene>
<evidence type="ECO:0000256" key="6">
    <source>
        <dbReference type="ARBA" id="ARBA00022679"/>
    </source>
</evidence>
<comment type="catalytic activity">
    <reaction evidence="1">
        <text>[E2 ubiquitin-conjugating enzyme]-S-ubiquitinyl-L-cysteine + [acceptor protein]-L-lysine = [E2 ubiquitin-conjugating enzyme]-L-cysteine + [acceptor protein]-N(6)-ubiquitinyl-L-lysine.</text>
        <dbReference type="EC" id="2.3.2.31"/>
    </reaction>
</comment>
<dbReference type="InterPro" id="IPR031127">
    <property type="entry name" value="E3_UB_ligase_RBR"/>
</dbReference>
<dbReference type="GO" id="GO:0008270">
    <property type="term" value="F:zinc ion binding"/>
    <property type="evidence" value="ECO:0007669"/>
    <property type="project" value="UniProtKB-KW"/>
</dbReference>
<evidence type="ECO:0000259" key="14">
    <source>
        <dbReference type="PROSITE" id="PS50089"/>
    </source>
</evidence>
<dbReference type="Proteomes" id="UP001153076">
    <property type="component" value="Unassembled WGS sequence"/>
</dbReference>
<feature type="domain" description="RING-type" evidence="14">
    <location>
        <begin position="276"/>
        <end position="320"/>
    </location>
</feature>
<dbReference type="PROSITE" id="PS51873">
    <property type="entry name" value="TRIAD"/>
    <property type="match status" value="1"/>
</dbReference>
<evidence type="ECO:0000259" key="15">
    <source>
        <dbReference type="PROSITE" id="PS51873"/>
    </source>
</evidence>
<keyword evidence="10" id="KW-0833">Ubl conjugation pathway</keyword>
<dbReference type="AlphaFoldDB" id="A0A9Q1JKH2"/>
<evidence type="ECO:0000256" key="4">
    <source>
        <dbReference type="ARBA" id="ARBA00005884"/>
    </source>
</evidence>
<dbReference type="InterPro" id="IPR044066">
    <property type="entry name" value="TRIAD_supradom"/>
</dbReference>
<evidence type="ECO:0000256" key="8">
    <source>
        <dbReference type="ARBA" id="ARBA00022737"/>
    </source>
</evidence>
<comment type="cofactor">
    <cofactor evidence="2">
        <name>Zn(2+)</name>
        <dbReference type="ChEBI" id="CHEBI:29105"/>
    </cofactor>
</comment>
<sequence length="498" mass="56979">MWIPKGLGADKPRYDTIVAASRISTTQQRLLKDNGKRPCSWLTFESPPEAHFWDREDKNEEEGKGMVGDGVGNDSNPNKVSGREKRVERLARPLTPLSPGASPRWPVKLRVPGVVIGSPPEVCWTLGLREPPAVHFAGRPWAVLALPYSAFRSQRRRRFKICGGFSVAGDFSSRRRISPELPQVTFVTADSVEFSLGAAVFSVQSPARQIWQPKQRKVTKLTETVELLQKKFNYCRSSLVARSDVKFAFKLARNAIVLQKSRPSESNHVRNLKETCPICQEERDQDKMFPIDGCRYKYCFSCMKQHIEAKLFNGMVPKCPHETCKSELNIDSCGKFLMPKHIEIMKEWIREISMPVAERVYCPYPKCSVLMSKSEASDFARKENVSRRLLEPGNCYGLFCDNCKVPWHKNMTCKEYKRSNPCAYAEDAKLNSLATRNLWRQCVKCNHMIELAEGCYHMTCRYFLLPLLYSFCDVRIWPGNFGLSQNIPKRDSLVNDKQ</sequence>
<evidence type="ECO:0000313" key="17">
    <source>
        <dbReference type="Proteomes" id="UP001153076"/>
    </source>
</evidence>
<dbReference type="InterPro" id="IPR013083">
    <property type="entry name" value="Znf_RING/FYVE/PHD"/>
</dbReference>
<evidence type="ECO:0000256" key="9">
    <source>
        <dbReference type="ARBA" id="ARBA00022771"/>
    </source>
</evidence>
<accession>A0A9Q1JKH2</accession>
<dbReference type="CDD" id="cd22582">
    <property type="entry name" value="BRcat_RBR_unk"/>
    <property type="match status" value="1"/>
</dbReference>
<comment type="function">
    <text evidence="3">Might act as an E3 ubiquitin-protein ligase, or as part of E3 complex, which accepts ubiquitin from specific E2 ubiquitin-conjugating enzymes and then transfers it to substrates.</text>
</comment>
<dbReference type="Gene3D" id="3.30.40.10">
    <property type="entry name" value="Zinc/RING finger domain, C3HC4 (zinc finger)"/>
    <property type="match status" value="1"/>
</dbReference>
<evidence type="ECO:0000313" key="16">
    <source>
        <dbReference type="EMBL" id="KAJ8423591.1"/>
    </source>
</evidence>
<dbReference type="Pfam" id="PF01485">
    <property type="entry name" value="IBR"/>
    <property type="match status" value="1"/>
</dbReference>
<comment type="caution">
    <text evidence="16">The sequence shown here is derived from an EMBL/GenBank/DDBJ whole genome shotgun (WGS) entry which is preliminary data.</text>
</comment>
<evidence type="ECO:0000256" key="11">
    <source>
        <dbReference type="ARBA" id="ARBA00022833"/>
    </source>
</evidence>
<feature type="domain" description="RING-type" evidence="15">
    <location>
        <begin position="272"/>
        <end position="498"/>
    </location>
</feature>
<dbReference type="EC" id="2.3.2.31" evidence="5"/>
<keyword evidence="6" id="KW-0808">Transferase</keyword>
<evidence type="ECO:0000256" key="7">
    <source>
        <dbReference type="ARBA" id="ARBA00022723"/>
    </source>
</evidence>
<dbReference type="SUPFAM" id="SSF57850">
    <property type="entry name" value="RING/U-box"/>
    <property type="match status" value="2"/>
</dbReference>
<comment type="similarity">
    <text evidence="4">Belongs to the RBR family. Ariadne subfamily.</text>
</comment>
<dbReference type="PROSITE" id="PS50089">
    <property type="entry name" value="ZF_RING_2"/>
    <property type="match status" value="1"/>
</dbReference>
<feature type="region of interest" description="Disordered" evidence="13">
    <location>
        <begin position="60"/>
        <end position="85"/>
    </location>
</feature>
<reference evidence="16" key="1">
    <citation type="submission" date="2022-04" db="EMBL/GenBank/DDBJ databases">
        <title>Carnegiea gigantea Genome sequencing and assembly v2.</title>
        <authorList>
            <person name="Copetti D."/>
            <person name="Sanderson M.J."/>
            <person name="Burquez A."/>
            <person name="Wojciechowski M.F."/>
        </authorList>
    </citation>
    <scope>NUCLEOTIDE SEQUENCE</scope>
    <source>
        <strain evidence="16">SGP5-SGP5p</strain>
        <tissue evidence="16">Aerial part</tissue>
    </source>
</reference>
<dbReference type="InterPro" id="IPR001841">
    <property type="entry name" value="Znf_RING"/>
</dbReference>
<evidence type="ECO:0000256" key="3">
    <source>
        <dbReference type="ARBA" id="ARBA00003976"/>
    </source>
</evidence>
<dbReference type="OrthoDB" id="9977870at2759"/>
<evidence type="ECO:0000256" key="13">
    <source>
        <dbReference type="SAM" id="MobiDB-lite"/>
    </source>
</evidence>
<evidence type="ECO:0000256" key="2">
    <source>
        <dbReference type="ARBA" id="ARBA00001947"/>
    </source>
</evidence>
<dbReference type="GO" id="GO:0016567">
    <property type="term" value="P:protein ubiquitination"/>
    <property type="evidence" value="ECO:0007669"/>
    <property type="project" value="InterPro"/>
</dbReference>
<evidence type="ECO:0000256" key="10">
    <source>
        <dbReference type="ARBA" id="ARBA00022786"/>
    </source>
</evidence>
<dbReference type="Gene3D" id="1.20.120.1750">
    <property type="match status" value="1"/>
</dbReference>
<proteinExistence type="inferred from homology"/>
<evidence type="ECO:0000256" key="12">
    <source>
        <dbReference type="PROSITE-ProRule" id="PRU00175"/>
    </source>
</evidence>
<evidence type="ECO:0000256" key="1">
    <source>
        <dbReference type="ARBA" id="ARBA00001798"/>
    </source>
</evidence>